<dbReference type="InterPro" id="IPR029044">
    <property type="entry name" value="Nucleotide-diphossugar_trans"/>
</dbReference>
<evidence type="ECO:0008006" key="3">
    <source>
        <dbReference type="Google" id="ProtNLM"/>
    </source>
</evidence>
<sequence length="319" mass="36183">MSDLVSNPNKNATISFAAGSGKFEKMAVYLAKSINNNTSYRSVVFIPESEIDDISDNSLSLFDELCTDVVQGETTIPDYGQSAKLDAFAIAADRYAPPHILVDTDVLVFDSPSIQFTEADVFAKPVDIGAQYWGSQAAISEWREIYSSHGFEFPNTRTQSTVDGRQILPYYNAGVVATSRSDIPQQWLELTDSVFSQITQPFYADQVSLAMIMSKFEHEELTERENYPASVRTLFPSDISILHYHHWDTLYRAKFSRYHTTLNDIGVTNGLAKSGTEQLRCYTKSLKRVFDYRAKKQVKRKIINDLPPDIVEKLRRWKP</sequence>
<gene>
    <name evidence="1" type="ORF">NDI56_10300</name>
</gene>
<dbReference type="RefSeq" id="WP_310919424.1">
    <property type="nucleotide sequence ID" value="NZ_JAMQON010000002.1"/>
</dbReference>
<evidence type="ECO:0000313" key="2">
    <source>
        <dbReference type="Proteomes" id="UP001259659"/>
    </source>
</evidence>
<dbReference type="Proteomes" id="UP001259659">
    <property type="component" value="Unassembled WGS sequence"/>
</dbReference>
<comment type="caution">
    <text evidence="1">The sequence shown here is derived from an EMBL/GenBank/DDBJ whole genome shotgun (WGS) entry which is preliminary data.</text>
</comment>
<dbReference type="SUPFAM" id="SSF53448">
    <property type="entry name" value="Nucleotide-diphospho-sugar transferases"/>
    <property type="match status" value="1"/>
</dbReference>
<organism evidence="1 2">
    <name type="scientific">Haloarcula saliterrae</name>
    <dbReference type="NCBI Taxonomy" id="2950534"/>
    <lineage>
        <taxon>Archaea</taxon>
        <taxon>Methanobacteriati</taxon>
        <taxon>Methanobacteriota</taxon>
        <taxon>Stenosarchaea group</taxon>
        <taxon>Halobacteria</taxon>
        <taxon>Halobacteriales</taxon>
        <taxon>Haloarculaceae</taxon>
        <taxon>Haloarcula</taxon>
    </lineage>
</organism>
<evidence type="ECO:0000313" key="1">
    <source>
        <dbReference type="EMBL" id="MDS0259781.1"/>
    </source>
</evidence>
<reference evidence="1 2" key="1">
    <citation type="submission" date="2022-06" db="EMBL/GenBank/DDBJ databases">
        <title>Haloarcula sp. a new haloarchaeum isolate from saline soil.</title>
        <authorList>
            <person name="Strakova D."/>
            <person name="Galisteo C."/>
            <person name="Sanchez-Porro C."/>
            <person name="Ventosa A."/>
        </authorList>
    </citation>
    <scope>NUCLEOTIDE SEQUENCE [LARGE SCALE GENOMIC DNA]</scope>
    <source>
        <strain evidence="1 2">S1CR25-12</strain>
    </source>
</reference>
<accession>A0ABU2FC28</accession>
<keyword evidence="2" id="KW-1185">Reference proteome</keyword>
<protein>
    <recommendedName>
        <fullName evidence="3">Nucleotide-diphospho-sugar transferase</fullName>
    </recommendedName>
</protein>
<dbReference type="EMBL" id="JAMQON010000002">
    <property type="protein sequence ID" value="MDS0259781.1"/>
    <property type="molecule type" value="Genomic_DNA"/>
</dbReference>
<name>A0ABU2FC28_9EURY</name>
<proteinExistence type="predicted"/>